<evidence type="ECO:0000256" key="2">
    <source>
        <dbReference type="ARBA" id="ARBA00022833"/>
    </source>
</evidence>
<evidence type="ECO:0000313" key="4">
    <source>
        <dbReference type="Proteomes" id="UP001364156"/>
    </source>
</evidence>
<dbReference type="InterPro" id="IPR005584">
    <property type="entry name" value="DNA_gyrase_inhibitor_YacG"/>
</dbReference>
<dbReference type="SUPFAM" id="SSF57716">
    <property type="entry name" value="Glucocorticoid receptor-like (DNA-binding domain)"/>
    <property type="match status" value="1"/>
</dbReference>
<accession>A0ABZ2HIQ0</accession>
<organism evidence="3 4">
    <name type="scientific">Roseovarius phycicola</name>
    <dbReference type="NCBI Taxonomy" id="3080976"/>
    <lineage>
        <taxon>Bacteria</taxon>
        <taxon>Pseudomonadati</taxon>
        <taxon>Pseudomonadota</taxon>
        <taxon>Alphaproteobacteria</taxon>
        <taxon>Rhodobacterales</taxon>
        <taxon>Roseobacteraceae</taxon>
        <taxon>Roseovarius</taxon>
    </lineage>
</organism>
<evidence type="ECO:0000256" key="1">
    <source>
        <dbReference type="ARBA" id="ARBA00022723"/>
    </source>
</evidence>
<dbReference type="EMBL" id="CP146069">
    <property type="protein sequence ID" value="WWR46064.1"/>
    <property type="molecule type" value="Genomic_DNA"/>
</dbReference>
<gene>
    <name evidence="3" type="primary">yacG</name>
    <name evidence="3" type="ORF">RZ517_15000</name>
</gene>
<dbReference type="InterPro" id="IPR013088">
    <property type="entry name" value="Znf_NHR/GATA"/>
</dbReference>
<evidence type="ECO:0000313" key="3">
    <source>
        <dbReference type="EMBL" id="WWR46064.1"/>
    </source>
</evidence>
<dbReference type="Pfam" id="PF03884">
    <property type="entry name" value="YacG"/>
    <property type="match status" value="1"/>
</dbReference>
<name>A0ABZ2HIQ0_9RHOB</name>
<keyword evidence="4" id="KW-1185">Reference proteome</keyword>
<proteinExistence type="predicted"/>
<dbReference type="Gene3D" id="3.30.50.10">
    <property type="entry name" value="Erythroid Transcription Factor GATA-1, subunit A"/>
    <property type="match status" value="1"/>
</dbReference>
<dbReference type="PANTHER" id="PTHR36150">
    <property type="entry name" value="DNA GYRASE INHIBITOR YACG"/>
    <property type="match status" value="1"/>
</dbReference>
<protein>
    <submittedName>
        <fullName evidence="3">DNA gyrase inhibitor YacG</fullName>
    </submittedName>
</protein>
<keyword evidence="2" id="KW-0862">Zinc</keyword>
<dbReference type="Proteomes" id="UP001364156">
    <property type="component" value="Chromosome"/>
</dbReference>
<dbReference type="PANTHER" id="PTHR36150:SF1">
    <property type="entry name" value="DNA GYRASE INHIBITOR YACG"/>
    <property type="match status" value="1"/>
</dbReference>
<keyword evidence="1" id="KW-0479">Metal-binding</keyword>
<sequence length="60" mass="6657">MSCPICGNDTVQSVRPFCSKRCADVDLANWMRGKYVVISDDAEEAGEAELLRAETNEKPH</sequence>
<reference evidence="3 4" key="1">
    <citation type="submission" date="2023-10" db="EMBL/GenBank/DDBJ databases">
        <title>Roseovarius strain S88 nov., isolated from a marine algae.</title>
        <authorList>
            <person name="Lee M.W."/>
            <person name="Lee J.K."/>
            <person name="Kim J.M."/>
            <person name="Choi D.G."/>
            <person name="Baek J.H."/>
            <person name="Bayburt H."/>
            <person name="Jung J.J."/>
            <person name="Han D.M."/>
            <person name="Jeon C.O."/>
        </authorList>
    </citation>
    <scope>NUCLEOTIDE SEQUENCE [LARGE SCALE GENOMIC DNA]</scope>
    <source>
        <strain evidence="3 4">S88</strain>
    </source>
</reference>